<evidence type="ECO:0000313" key="2">
    <source>
        <dbReference type="EnsemblProtists" id="EOD33534"/>
    </source>
</evidence>
<protein>
    <recommendedName>
        <fullName evidence="1">GST N-terminal domain-containing protein</fullName>
    </recommendedName>
</protein>
<reference evidence="3" key="1">
    <citation type="journal article" date="2013" name="Nature">
        <title>Pan genome of the phytoplankton Emiliania underpins its global distribution.</title>
        <authorList>
            <person name="Read B.A."/>
            <person name="Kegel J."/>
            <person name="Klute M.J."/>
            <person name="Kuo A."/>
            <person name="Lefebvre S.C."/>
            <person name="Maumus F."/>
            <person name="Mayer C."/>
            <person name="Miller J."/>
            <person name="Monier A."/>
            <person name="Salamov A."/>
            <person name="Young J."/>
            <person name="Aguilar M."/>
            <person name="Claverie J.M."/>
            <person name="Frickenhaus S."/>
            <person name="Gonzalez K."/>
            <person name="Herman E.K."/>
            <person name="Lin Y.C."/>
            <person name="Napier J."/>
            <person name="Ogata H."/>
            <person name="Sarno A.F."/>
            <person name="Shmutz J."/>
            <person name="Schroeder D."/>
            <person name="de Vargas C."/>
            <person name="Verret F."/>
            <person name="von Dassow P."/>
            <person name="Valentin K."/>
            <person name="Van de Peer Y."/>
            <person name="Wheeler G."/>
            <person name="Dacks J.B."/>
            <person name="Delwiche C.F."/>
            <person name="Dyhrman S.T."/>
            <person name="Glockner G."/>
            <person name="John U."/>
            <person name="Richards T."/>
            <person name="Worden A.Z."/>
            <person name="Zhang X."/>
            <person name="Grigoriev I.V."/>
            <person name="Allen A.E."/>
            <person name="Bidle K."/>
            <person name="Borodovsky M."/>
            <person name="Bowler C."/>
            <person name="Brownlee C."/>
            <person name="Cock J.M."/>
            <person name="Elias M."/>
            <person name="Gladyshev V.N."/>
            <person name="Groth M."/>
            <person name="Guda C."/>
            <person name="Hadaegh A."/>
            <person name="Iglesias-Rodriguez M.D."/>
            <person name="Jenkins J."/>
            <person name="Jones B.M."/>
            <person name="Lawson T."/>
            <person name="Leese F."/>
            <person name="Lindquist E."/>
            <person name="Lobanov A."/>
            <person name="Lomsadze A."/>
            <person name="Malik S.B."/>
            <person name="Marsh M.E."/>
            <person name="Mackinder L."/>
            <person name="Mock T."/>
            <person name="Mueller-Roeber B."/>
            <person name="Pagarete A."/>
            <person name="Parker M."/>
            <person name="Probert I."/>
            <person name="Quesneville H."/>
            <person name="Raines C."/>
            <person name="Rensing S.A."/>
            <person name="Riano-Pachon D.M."/>
            <person name="Richier S."/>
            <person name="Rokitta S."/>
            <person name="Shiraiwa Y."/>
            <person name="Soanes D.M."/>
            <person name="van der Giezen M."/>
            <person name="Wahlund T.M."/>
            <person name="Williams B."/>
            <person name="Wilson W."/>
            <person name="Wolfe G."/>
            <person name="Wurch L.L."/>
        </authorList>
    </citation>
    <scope>NUCLEOTIDE SEQUENCE</scope>
</reference>
<dbReference type="EnsemblProtists" id="EOD33534">
    <property type="protein sequence ID" value="EOD33534"/>
    <property type="gene ID" value="EMIHUDRAFT_455804"/>
</dbReference>
<dbReference type="PROSITE" id="PS50404">
    <property type="entry name" value="GST_NTER"/>
    <property type="match status" value="1"/>
</dbReference>
<dbReference type="eggNOG" id="KOG1422">
    <property type="taxonomic scope" value="Eukaryota"/>
</dbReference>
<dbReference type="OMA" id="WRNIERW"/>
<dbReference type="HOGENOM" id="CLU_589800_0_0_1"/>
<dbReference type="Gene3D" id="1.20.1050.10">
    <property type="match status" value="1"/>
</dbReference>
<dbReference type="GO" id="GO:0005737">
    <property type="term" value="C:cytoplasm"/>
    <property type="evidence" value="ECO:0007669"/>
    <property type="project" value="TreeGrafter"/>
</dbReference>
<evidence type="ECO:0000259" key="1">
    <source>
        <dbReference type="PROSITE" id="PS50404"/>
    </source>
</evidence>
<sequence>MQLNNMIRTLMGGGGGNGGGGGIAVSAERLEDAAPSWEALAAKLDTASTDDERAFRQDLESGRAARACSLASQRLFDLPDGEAPRLTLFRDTAAWCPYCEKVWLVLEEKRVPYEVKKVNMNCYGDKPAWFWAIQPSGGIPVAKLDGQVIRESNDIIMAVEEAFPDRNAAGTPTRLGDPRVRPLLSLERELFSAWFRWLTSSASEGAQRANFEALLRRVDGELAASGGPYFLGADLSLVDCMFAPFLERMAASLPYYKALTLRRNDGWPRIEQWRPSYRHVQSDFYTHIGRCQSVPEAEEFAAEIDGSDGSWSLPLPEDDGSLLQPLQGLGAGADAARREAAERLLHNHEAIGRFAARGLSAPGVPPASQPLCSPPRPLFTAGRGDEQAFRPWRRSCPTRTPRPPRRRCRSWMRCCGTQRTPCSTARATRARRRSRPTRCLAASSHAPLPRASATCATASRCRET</sequence>
<dbReference type="InterPro" id="IPR050983">
    <property type="entry name" value="GST_Omega/HSP26"/>
</dbReference>
<dbReference type="PANTHER" id="PTHR43968">
    <property type="match status" value="1"/>
</dbReference>
<reference evidence="2" key="2">
    <citation type="submission" date="2024-10" db="UniProtKB">
        <authorList>
            <consortium name="EnsemblProtists"/>
        </authorList>
    </citation>
    <scope>IDENTIFICATION</scope>
</reference>
<dbReference type="STRING" id="2903.R1FJQ9"/>
<dbReference type="InterPro" id="IPR036282">
    <property type="entry name" value="Glutathione-S-Trfase_C_sf"/>
</dbReference>
<dbReference type="SUPFAM" id="SSF47616">
    <property type="entry name" value="GST C-terminal domain-like"/>
    <property type="match status" value="1"/>
</dbReference>
<dbReference type="Gene3D" id="3.40.30.10">
    <property type="entry name" value="Glutaredoxin"/>
    <property type="match status" value="1"/>
</dbReference>
<evidence type="ECO:0000313" key="3">
    <source>
        <dbReference type="Proteomes" id="UP000013827"/>
    </source>
</evidence>
<dbReference type="Pfam" id="PF13410">
    <property type="entry name" value="GST_C_2"/>
    <property type="match status" value="1"/>
</dbReference>
<organism evidence="2 3">
    <name type="scientific">Emiliania huxleyi (strain CCMP1516)</name>
    <dbReference type="NCBI Taxonomy" id="280463"/>
    <lineage>
        <taxon>Eukaryota</taxon>
        <taxon>Haptista</taxon>
        <taxon>Haptophyta</taxon>
        <taxon>Prymnesiophyceae</taxon>
        <taxon>Isochrysidales</taxon>
        <taxon>Noelaerhabdaceae</taxon>
        <taxon>Emiliania</taxon>
    </lineage>
</organism>
<dbReference type="InterPro" id="IPR004045">
    <property type="entry name" value="Glutathione_S-Trfase_N"/>
</dbReference>
<keyword evidence="3" id="KW-1185">Reference proteome</keyword>
<dbReference type="KEGG" id="ehx:EMIHUDRAFT_455804"/>
<name>A0A0D3KCP9_EMIH1</name>
<proteinExistence type="predicted"/>
<dbReference type="SUPFAM" id="SSF52833">
    <property type="entry name" value="Thioredoxin-like"/>
    <property type="match status" value="1"/>
</dbReference>
<dbReference type="CDD" id="cd00570">
    <property type="entry name" value="GST_N_family"/>
    <property type="match status" value="1"/>
</dbReference>
<dbReference type="GeneID" id="17278805"/>
<dbReference type="PANTHER" id="PTHR43968:SF14">
    <property type="entry name" value="GLUTATHIONE S-TRANSFERASE"/>
    <property type="match status" value="1"/>
</dbReference>
<accession>A0A0D3KCP9</accession>
<dbReference type="AlphaFoldDB" id="A0A0D3KCP9"/>
<dbReference type="Proteomes" id="UP000013827">
    <property type="component" value="Unassembled WGS sequence"/>
</dbReference>
<dbReference type="RefSeq" id="XP_005785963.1">
    <property type="nucleotide sequence ID" value="XM_005785906.1"/>
</dbReference>
<dbReference type="Pfam" id="PF13409">
    <property type="entry name" value="GST_N_2"/>
    <property type="match status" value="1"/>
</dbReference>
<feature type="domain" description="GST N-terminal" evidence="1">
    <location>
        <begin position="86"/>
        <end position="167"/>
    </location>
</feature>
<dbReference type="PaxDb" id="2903-EOD33534"/>
<dbReference type="InterPro" id="IPR036249">
    <property type="entry name" value="Thioredoxin-like_sf"/>
</dbReference>
<dbReference type="CDD" id="cd00299">
    <property type="entry name" value="GST_C_family"/>
    <property type="match status" value="1"/>
</dbReference>